<keyword evidence="13" id="KW-1185">Reference proteome</keyword>
<dbReference type="Proteomes" id="UP000070433">
    <property type="component" value="Chromosome"/>
</dbReference>
<evidence type="ECO:0000256" key="1">
    <source>
        <dbReference type="ARBA" id="ARBA00004496"/>
    </source>
</evidence>
<dbReference type="GO" id="GO:0042802">
    <property type="term" value="F:identical protein binding"/>
    <property type="evidence" value="ECO:0007669"/>
    <property type="project" value="UniProtKB-ARBA"/>
</dbReference>
<evidence type="ECO:0000256" key="5">
    <source>
        <dbReference type="ARBA" id="ARBA00023015"/>
    </source>
</evidence>
<name>A0A127JW38_9BURK</name>
<dbReference type="PANTHER" id="PTHR48111">
    <property type="entry name" value="REGULATOR OF RPOS"/>
    <property type="match status" value="1"/>
</dbReference>
<feature type="domain" description="OmpR/PhoB-type" evidence="11">
    <location>
        <begin position="133"/>
        <end position="232"/>
    </location>
</feature>
<feature type="domain" description="Response regulatory" evidence="10">
    <location>
        <begin position="7"/>
        <end position="120"/>
    </location>
</feature>
<keyword evidence="4" id="KW-0902">Two-component regulatory system</keyword>
<evidence type="ECO:0000313" key="12">
    <source>
        <dbReference type="EMBL" id="AMO24134.1"/>
    </source>
</evidence>
<dbReference type="GO" id="GO:0000987">
    <property type="term" value="F:cis-regulatory region sequence-specific DNA binding"/>
    <property type="evidence" value="ECO:0007669"/>
    <property type="project" value="UniProtKB-ARBA"/>
</dbReference>
<dbReference type="InterPro" id="IPR001867">
    <property type="entry name" value="OmpR/PhoB-type_DNA-bd"/>
</dbReference>
<keyword evidence="6 9" id="KW-0238">DNA-binding</keyword>
<dbReference type="EMBL" id="CP010951">
    <property type="protein sequence ID" value="AMO24134.1"/>
    <property type="molecule type" value="Genomic_DNA"/>
</dbReference>
<evidence type="ECO:0000313" key="13">
    <source>
        <dbReference type="Proteomes" id="UP000070433"/>
    </source>
</evidence>
<reference evidence="12 13" key="1">
    <citation type="journal article" date="2014" name="Int. J. Syst. Evol. Microbiol.">
        <title>Ramlibacter solisilvae sp. nov., isolated from forest soil, and emended description of the genus Ramlibacter.</title>
        <authorList>
            <person name="Lee H.J."/>
            <person name="Lee S.H."/>
            <person name="Lee S.S."/>
            <person name="Lee J.S."/>
            <person name="Kim Y."/>
            <person name="Kim S.C."/>
            <person name="Jeon C.O."/>
        </authorList>
    </citation>
    <scope>NUCLEOTIDE SEQUENCE [LARGE SCALE GENOMIC DNA]</scope>
    <source>
        <strain evidence="12 13">5-10</strain>
    </source>
</reference>
<dbReference type="OrthoDB" id="9802426at2"/>
<dbReference type="InterPro" id="IPR036388">
    <property type="entry name" value="WH-like_DNA-bd_sf"/>
</dbReference>
<evidence type="ECO:0000256" key="4">
    <source>
        <dbReference type="ARBA" id="ARBA00023012"/>
    </source>
</evidence>
<evidence type="ECO:0000256" key="3">
    <source>
        <dbReference type="ARBA" id="ARBA00022553"/>
    </source>
</evidence>
<dbReference type="GO" id="GO:0032993">
    <property type="term" value="C:protein-DNA complex"/>
    <property type="evidence" value="ECO:0007669"/>
    <property type="project" value="TreeGrafter"/>
</dbReference>
<evidence type="ECO:0000259" key="10">
    <source>
        <dbReference type="PROSITE" id="PS50110"/>
    </source>
</evidence>
<dbReference type="CDD" id="cd17620">
    <property type="entry name" value="REC_OmpR_KdpE-like"/>
    <property type="match status" value="1"/>
</dbReference>
<dbReference type="FunFam" id="3.40.50.2300:FF:000021">
    <property type="entry name" value="Two-component system response regulator KdpE"/>
    <property type="match status" value="1"/>
</dbReference>
<evidence type="ECO:0000259" key="11">
    <source>
        <dbReference type="PROSITE" id="PS51755"/>
    </source>
</evidence>
<dbReference type="NCBIfam" id="NF007820">
    <property type="entry name" value="PRK10529.1"/>
    <property type="match status" value="1"/>
</dbReference>
<dbReference type="Gene3D" id="3.40.50.2300">
    <property type="match status" value="1"/>
</dbReference>
<evidence type="ECO:0000256" key="9">
    <source>
        <dbReference type="PROSITE-ProRule" id="PRU01091"/>
    </source>
</evidence>
<dbReference type="PROSITE" id="PS50110">
    <property type="entry name" value="RESPONSE_REGULATORY"/>
    <property type="match status" value="1"/>
</dbReference>
<evidence type="ECO:0000256" key="6">
    <source>
        <dbReference type="ARBA" id="ARBA00023125"/>
    </source>
</evidence>
<dbReference type="FunFam" id="1.10.10.10:FF:000210">
    <property type="entry name" value="Winged-helix transcriptional response regulator KdpE"/>
    <property type="match status" value="1"/>
</dbReference>
<dbReference type="SMART" id="SM00862">
    <property type="entry name" value="Trans_reg_C"/>
    <property type="match status" value="1"/>
</dbReference>
<keyword evidence="3 8" id="KW-0597">Phosphoprotein</keyword>
<feature type="DNA-binding region" description="OmpR/PhoB-type" evidence="9">
    <location>
        <begin position="133"/>
        <end position="232"/>
    </location>
</feature>
<dbReference type="PANTHER" id="PTHR48111:SF50">
    <property type="entry name" value="KDP OPERON TRANSCRIPTIONAL REGULATORY PROTEIN KDPE"/>
    <property type="match status" value="1"/>
</dbReference>
<dbReference type="Pfam" id="PF00072">
    <property type="entry name" value="Response_reg"/>
    <property type="match status" value="1"/>
</dbReference>
<dbReference type="InterPro" id="IPR001789">
    <property type="entry name" value="Sig_transdc_resp-reg_receiver"/>
</dbReference>
<dbReference type="PROSITE" id="PS51755">
    <property type="entry name" value="OMPR_PHOB"/>
    <property type="match status" value="1"/>
</dbReference>
<dbReference type="GO" id="GO:0000156">
    <property type="term" value="F:phosphorelay response regulator activity"/>
    <property type="evidence" value="ECO:0007669"/>
    <property type="project" value="TreeGrafter"/>
</dbReference>
<dbReference type="InterPro" id="IPR039420">
    <property type="entry name" value="WalR-like"/>
</dbReference>
<dbReference type="InterPro" id="IPR011006">
    <property type="entry name" value="CheY-like_superfamily"/>
</dbReference>
<evidence type="ECO:0000256" key="8">
    <source>
        <dbReference type="PROSITE-ProRule" id="PRU00169"/>
    </source>
</evidence>
<keyword evidence="5" id="KW-0805">Transcription regulation</keyword>
<comment type="subcellular location">
    <subcellularLocation>
        <location evidence="1">Cytoplasm</location>
    </subcellularLocation>
</comment>
<dbReference type="SUPFAM" id="SSF52172">
    <property type="entry name" value="CheY-like"/>
    <property type="match status" value="1"/>
</dbReference>
<feature type="modified residue" description="4-aspartylphosphate" evidence="8">
    <location>
        <position position="56"/>
    </location>
</feature>
<protein>
    <submittedName>
        <fullName evidence="12">Transcriptional regulator</fullName>
    </submittedName>
</protein>
<evidence type="ECO:0000256" key="2">
    <source>
        <dbReference type="ARBA" id="ARBA00022490"/>
    </source>
</evidence>
<dbReference type="SMART" id="SM00448">
    <property type="entry name" value="REC"/>
    <property type="match status" value="1"/>
</dbReference>
<accession>A0A127JW38</accession>
<dbReference type="PATRIC" id="fig|94132.3.peg.3344"/>
<dbReference type="AlphaFoldDB" id="A0A127JW38"/>
<dbReference type="GO" id="GO:0045893">
    <property type="term" value="P:positive regulation of DNA-templated transcription"/>
    <property type="evidence" value="ECO:0007669"/>
    <property type="project" value="UniProtKB-ARBA"/>
</dbReference>
<keyword evidence="7" id="KW-0804">Transcription</keyword>
<dbReference type="Gene3D" id="1.10.10.10">
    <property type="entry name" value="Winged helix-like DNA-binding domain superfamily/Winged helix DNA-binding domain"/>
    <property type="match status" value="1"/>
</dbReference>
<gene>
    <name evidence="12" type="ORF">UC35_16390</name>
</gene>
<dbReference type="RefSeq" id="WP_061501547.1">
    <property type="nucleotide sequence ID" value="NZ_CP010951.1"/>
</dbReference>
<dbReference type="GO" id="GO:0005829">
    <property type="term" value="C:cytosol"/>
    <property type="evidence" value="ECO:0007669"/>
    <property type="project" value="TreeGrafter"/>
</dbReference>
<dbReference type="Pfam" id="PF00486">
    <property type="entry name" value="Trans_reg_C"/>
    <property type="match status" value="1"/>
</dbReference>
<evidence type="ECO:0000256" key="7">
    <source>
        <dbReference type="ARBA" id="ARBA00023163"/>
    </source>
</evidence>
<organism evidence="12 13">
    <name type="scientific">Ramlibacter tataouinensis</name>
    <dbReference type="NCBI Taxonomy" id="94132"/>
    <lineage>
        <taxon>Bacteria</taxon>
        <taxon>Pseudomonadati</taxon>
        <taxon>Pseudomonadota</taxon>
        <taxon>Betaproteobacteria</taxon>
        <taxon>Burkholderiales</taxon>
        <taxon>Comamonadaceae</taxon>
        <taxon>Ramlibacter</taxon>
    </lineage>
</organism>
<sequence length="235" mass="25996">MNAPAPVALIVEDEPQIRRFVRAALEGEGWQVHEAETEKRGLIEAGTRKPDLIVLDLGLPDGDGMDLIRDVRGWSSVPIVVLSARTSETDKVAALDAGADDYLTKPFGVGELLARVRANLRRPRGAGAEEARDAVFRFGNVEVDQGARVVKRDGAQVHLTPIEYRLLSVLIANAGRVLTHRQLLREVWGPAHAEQNHYVRIYMGHLRQKLEDDPAQPRHLLTETAVGYRLMVAPS</sequence>
<keyword evidence="2" id="KW-0963">Cytoplasm</keyword>
<dbReference type="Gene3D" id="6.10.250.690">
    <property type="match status" value="1"/>
</dbReference>
<dbReference type="CDD" id="cd00383">
    <property type="entry name" value="trans_reg_C"/>
    <property type="match status" value="1"/>
</dbReference>
<proteinExistence type="predicted"/>